<evidence type="ECO:0000256" key="8">
    <source>
        <dbReference type="ARBA" id="ARBA00029760"/>
    </source>
</evidence>
<keyword evidence="5 13" id="KW-0032">Aminotransferase</keyword>
<dbReference type="InterPro" id="IPR015424">
    <property type="entry name" value="PyrdxlP-dep_Trfase"/>
</dbReference>
<dbReference type="GO" id="GO:0009450">
    <property type="term" value="P:gamma-aminobutyric acid catabolic process"/>
    <property type="evidence" value="ECO:0007669"/>
    <property type="project" value="TreeGrafter"/>
</dbReference>
<evidence type="ECO:0000313" key="13">
    <source>
        <dbReference type="EMBL" id="RNA03613.1"/>
    </source>
</evidence>
<dbReference type="InterPro" id="IPR015421">
    <property type="entry name" value="PyrdxlP-dep_Trfase_major"/>
</dbReference>
<evidence type="ECO:0000256" key="6">
    <source>
        <dbReference type="ARBA" id="ARBA00022679"/>
    </source>
</evidence>
<dbReference type="EC" id="2.6.1.19" evidence="4"/>
<dbReference type="CDD" id="cd00610">
    <property type="entry name" value="OAT_like"/>
    <property type="match status" value="1"/>
</dbReference>
<dbReference type="NCBIfam" id="TIGR00699">
    <property type="entry name" value="GABAtrns_euk"/>
    <property type="match status" value="1"/>
</dbReference>
<dbReference type="STRING" id="10195.A0A3M7PX83"/>
<evidence type="ECO:0000256" key="2">
    <source>
        <dbReference type="ARBA" id="ARBA00008954"/>
    </source>
</evidence>
<reference evidence="13 14" key="1">
    <citation type="journal article" date="2018" name="Sci. Rep.">
        <title>Genomic signatures of local adaptation to the degree of environmental predictability in rotifers.</title>
        <authorList>
            <person name="Franch-Gras L."/>
            <person name="Hahn C."/>
            <person name="Garcia-Roger E.M."/>
            <person name="Carmona M.J."/>
            <person name="Serra M."/>
            <person name="Gomez A."/>
        </authorList>
    </citation>
    <scope>NUCLEOTIDE SEQUENCE [LARGE SCALE GENOMIC DNA]</scope>
    <source>
        <strain evidence="13">HYR1</strain>
    </source>
</reference>
<evidence type="ECO:0000256" key="1">
    <source>
        <dbReference type="ARBA" id="ARBA00001933"/>
    </source>
</evidence>
<evidence type="ECO:0000256" key="11">
    <source>
        <dbReference type="ARBA" id="ARBA00031787"/>
    </source>
</evidence>
<evidence type="ECO:0000256" key="3">
    <source>
        <dbReference type="ARBA" id="ARBA00012876"/>
    </source>
</evidence>
<evidence type="ECO:0000256" key="5">
    <source>
        <dbReference type="ARBA" id="ARBA00022576"/>
    </source>
</evidence>
<dbReference type="FunFam" id="3.40.640.10:FF:000029">
    <property type="entry name" value="4-aminobutyrate aminotransferase, mitochondrial"/>
    <property type="match status" value="1"/>
</dbReference>
<accession>A0A3M7PX83</accession>
<evidence type="ECO:0000256" key="12">
    <source>
        <dbReference type="RuleBase" id="RU003560"/>
    </source>
</evidence>
<dbReference type="EC" id="2.6.1.22" evidence="3"/>
<comment type="similarity">
    <text evidence="2 12">Belongs to the class-III pyridoxal-phosphate-dependent aminotransferase family.</text>
</comment>
<name>A0A3M7PX83_BRAPC</name>
<protein>
    <recommendedName>
        <fullName evidence="10">(S)-3-amino-2-methylpropionate transaminase</fullName>
        <ecNumber evidence="4">2.6.1.19</ecNumber>
        <ecNumber evidence="3">2.6.1.22</ecNumber>
    </recommendedName>
    <alternativeName>
        <fullName evidence="11">GABA aminotransferase</fullName>
    </alternativeName>
    <alternativeName>
        <fullName evidence="9">Gamma-amino-N-butyrate transaminase</fullName>
    </alternativeName>
    <alternativeName>
        <fullName evidence="8">L-AIBAT</fullName>
    </alternativeName>
</protein>
<dbReference type="EMBL" id="REGN01008417">
    <property type="protein sequence ID" value="RNA03613.1"/>
    <property type="molecule type" value="Genomic_DNA"/>
</dbReference>
<evidence type="ECO:0000313" key="14">
    <source>
        <dbReference type="Proteomes" id="UP000276133"/>
    </source>
</evidence>
<dbReference type="SUPFAM" id="SSF53383">
    <property type="entry name" value="PLP-dependent transferases"/>
    <property type="match status" value="1"/>
</dbReference>
<dbReference type="GO" id="GO:0047298">
    <property type="term" value="F:(S)-3-amino-2-methylpropionate transaminase activity"/>
    <property type="evidence" value="ECO:0007669"/>
    <property type="project" value="UniProtKB-EC"/>
</dbReference>
<evidence type="ECO:0000256" key="9">
    <source>
        <dbReference type="ARBA" id="ARBA00030204"/>
    </source>
</evidence>
<proteinExistence type="inferred from homology"/>
<dbReference type="GO" id="GO:0005739">
    <property type="term" value="C:mitochondrion"/>
    <property type="evidence" value="ECO:0007669"/>
    <property type="project" value="TreeGrafter"/>
</dbReference>
<dbReference type="GO" id="GO:0034386">
    <property type="term" value="F:4-aminobutyrate:2-oxoglutarate transaminase activity"/>
    <property type="evidence" value="ECO:0007669"/>
    <property type="project" value="UniProtKB-EC"/>
</dbReference>
<keyword evidence="7 12" id="KW-0663">Pyridoxal phosphate</keyword>
<sequence length="511" mass="57329">MLYVIIFSSSRLNMLSKNACKFSRLNQIQRSITKNFNTCRVLSAEIRGLGNEPDAPVVNTPVPGPKSLELTKQIATIQQAGTIQFFTDYENSTGNYIVDADGNKLLDVYMQIASLPLGYNHPDIQKVISDPKNYSIFVNRPALGTNPPVNLYEKLTKIINSCAPKGLNMIQTMACGSCANENAYKAIFIRYNSLMRGGKDLTAEDLNECVVNKGPGCPDLSILSFKGAFHGRTFGVLATTHSKTIHKLDIPSLDWPVAPFPRYKYPLEENVEYNKKQDEDCLREVEQLIEYYNNVKKRPVAGIVVEPVQSEGGDHHGSPYFFQQLQRIGKEKNSMLLIDEVQTGLGATGKMWAFEHFNLAESPDLMTFAKKMQIGGYFYSEKFVTQPYRIFNTWLGDPARALLLEETLNVIKRDKLIELNEKTGEYLLSNLKVMCKDYSKLIANARGLGTFCAFDGASSKIRDDLIAKMRNLGIQCGASGDVAFRIRPSLIFSKKHADIFIDRLEKSLKSF</sequence>
<dbReference type="InterPro" id="IPR005814">
    <property type="entry name" value="Aminotrans_3"/>
</dbReference>
<comment type="caution">
    <text evidence="13">The sequence shown here is derived from an EMBL/GenBank/DDBJ whole genome shotgun (WGS) entry which is preliminary data.</text>
</comment>
<comment type="cofactor">
    <cofactor evidence="1">
        <name>pyridoxal 5'-phosphate</name>
        <dbReference type="ChEBI" id="CHEBI:597326"/>
    </cofactor>
</comment>
<dbReference type="GO" id="GO:0030170">
    <property type="term" value="F:pyridoxal phosphate binding"/>
    <property type="evidence" value="ECO:0007669"/>
    <property type="project" value="InterPro"/>
</dbReference>
<dbReference type="PANTHER" id="PTHR43206">
    <property type="entry name" value="AMINOTRANSFERASE"/>
    <property type="match status" value="1"/>
</dbReference>
<dbReference type="Gene3D" id="3.40.640.10">
    <property type="entry name" value="Type I PLP-dependent aspartate aminotransferase-like (Major domain)"/>
    <property type="match status" value="1"/>
</dbReference>
<gene>
    <name evidence="13" type="ORF">BpHYR1_005085</name>
</gene>
<keyword evidence="6 13" id="KW-0808">Transferase</keyword>
<organism evidence="13 14">
    <name type="scientific">Brachionus plicatilis</name>
    <name type="common">Marine rotifer</name>
    <name type="synonym">Brachionus muelleri</name>
    <dbReference type="NCBI Taxonomy" id="10195"/>
    <lineage>
        <taxon>Eukaryota</taxon>
        <taxon>Metazoa</taxon>
        <taxon>Spiralia</taxon>
        <taxon>Gnathifera</taxon>
        <taxon>Rotifera</taxon>
        <taxon>Eurotatoria</taxon>
        <taxon>Monogononta</taxon>
        <taxon>Pseudotrocha</taxon>
        <taxon>Ploima</taxon>
        <taxon>Brachionidae</taxon>
        <taxon>Brachionus</taxon>
    </lineage>
</organism>
<dbReference type="OrthoDB" id="5419315at2759"/>
<evidence type="ECO:0000256" key="10">
    <source>
        <dbReference type="ARBA" id="ARBA00030857"/>
    </source>
</evidence>
<evidence type="ECO:0000256" key="4">
    <source>
        <dbReference type="ARBA" id="ARBA00012912"/>
    </source>
</evidence>
<dbReference type="InterPro" id="IPR015422">
    <property type="entry name" value="PyrdxlP-dep_Trfase_small"/>
</dbReference>
<dbReference type="Proteomes" id="UP000276133">
    <property type="component" value="Unassembled WGS sequence"/>
</dbReference>
<dbReference type="AlphaFoldDB" id="A0A3M7PX83"/>
<dbReference type="Gene3D" id="3.90.1150.10">
    <property type="entry name" value="Aspartate Aminotransferase, domain 1"/>
    <property type="match status" value="1"/>
</dbReference>
<dbReference type="PANTHER" id="PTHR43206:SF1">
    <property type="entry name" value="4-AMINOBUTYRATE AMINOTRANSFERASE, MITOCHONDRIAL"/>
    <property type="match status" value="1"/>
</dbReference>
<evidence type="ECO:0000256" key="7">
    <source>
        <dbReference type="ARBA" id="ARBA00022898"/>
    </source>
</evidence>
<dbReference type="Pfam" id="PF00202">
    <property type="entry name" value="Aminotran_3"/>
    <property type="match status" value="1"/>
</dbReference>
<dbReference type="InterPro" id="IPR004631">
    <property type="entry name" value="4NH2But_aminotransferase_euk"/>
</dbReference>
<dbReference type="PIRSF" id="PIRSF000521">
    <property type="entry name" value="Transaminase_4ab_Lys_Orn"/>
    <property type="match status" value="1"/>
</dbReference>
<keyword evidence="14" id="KW-1185">Reference proteome</keyword>